<dbReference type="RefSeq" id="WP_369337635.1">
    <property type="nucleotide sequence ID" value="NZ_JBFYGN010000005.1"/>
</dbReference>
<dbReference type="Proteomes" id="UP001561046">
    <property type="component" value="Unassembled WGS sequence"/>
</dbReference>
<dbReference type="InterPro" id="IPR011701">
    <property type="entry name" value="MFS"/>
</dbReference>
<proteinExistence type="predicted"/>
<feature type="transmembrane region" description="Helical" evidence="4">
    <location>
        <begin position="56"/>
        <end position="77"/>
    </location>
</feature>
<dbReference type="PROSITE" id="PS50850">
    <property type="entry name" value="MFS"/>
    <property type="match status" value="1"/>
</dbReference>
<sequence length="428" mass="44477">MHEDQIGQAPQDRHGRQWSVWLVLLAAASTFALTMGSRQSMGLFVSPLNSATHLGLAQISLAFAFGQLWWGLTQPFAGAMADRIGAGRVLLTGVLLVAVGCFITPYMSSTLGLILSVGVLSAGGAGMAGPAVLMGTTARLIPERYRGLATGIVNAGGSTGQFLITPLAGALMVGLGWGNALQVLGGLVLLALPAIFVLKGRPEALARDSSAMGAAKGAAEHQGSRAVIVQALGNRSYLLLCVGFFVCGFHVAFLGTHLPGVIESCGLPVQFGAWSLAMLGLFNIVGSLAMGWAVGRWRMKSLLSLVYATRALAVLIFMLVPKTGAVALIFAAVMGLTFLSTVPPTVGLVAKFFGTRHMAMLFGLVMLVHQIGGFLGAWLGGKVFEATGSFDIVWIIDILLAVGAALIHLPIHEARLAPRSALNPSPAG</sequence>
<feature type="transmembrane region" description="Helical" evidence="4">
    <location>
        <begin position="271"/>
        <end position="295"/>
    </location>
</feature>
<protein>
    <submittedName>
        <fullName evidence="6">MFS transporter</fullName>
    </submittedName>
</protein>
<keyword evidence="7" id="KW-1185">Reference proteome</keyword>
<dbReference type="InterPro" id="IPR036259">
    <property type="entry name" value="MFS_trans_sf"/>
</dbReference>
<keyword evidence="3 4" id="KW-0472">Membrane</keyword>
<feature type="transmembrane region" description="Helical" evidence="4">
    <location>
        <begin position="237"/>
        <end position="259"/>
    </location>
</feature>
<accession>A0ABV3ZSA6</accession>
<dbReference type="Pfam" id="PF07690">
    <property type="entry name" value="MFS_1"/>
    <property type="match status" value="1"/>
</dbReference>
<feature type="transmembrane region" description="Helical" evidence="4">
    <location>
        <begin position="326"/>
        <end position="349"/>
    </location>
</feature>
<dbReference type="SUPFAM" id="SSF103473">
    <property type="entry name" value="MFS general substrate transporter"/>
    <property type="match status" value="1"/>
</dbReference>
<dbReference type="EMBL" id="JBFYGN010000005">
    <property type="protein sequence ID" value="MEX8192433.1"/>
    <property type="molecule type" value="Genomic_DNA"/>
</dbReference>
<dbReference type="CDD" id="cd17355">
    <property type="entry name" value="MFS_YcxA_like"/>
    <property type="match status" value="1"/>
</dbReference>
<gene>
    <name evidence="6" type="ORF">AB6724_06230</name>
</gene>
<dbReference type="Gene3D" id="1.20.1250.20">
    <property type="entry name" value="MFS general substrate transporter like domains"/>
    <property type="match status" value="2"/>
</dbReference>
<dbReference type="PANTHER" id="PTHR11360">
    <property type="entry name" value="MONOCARBOXYLATE TRANSPORTER"/>
    <property type="match status" value="1"/>
</dbReference>
<keyword evidence="2 4" id="KW-1133">Transmembrane helix</keyword>
<feature type="transmembrane region" description="Helical" evidence="4">
    <location>
        <begin position="302"/>
        <end position="320"/>
    </location>
</feature>
<feature type="transmembrane region" description="Helical" evidence="4">
    <location>
        <begin position="113"/>
        <end position="133"/>
    </location>
</feature>
<feature type="transmembrane region" description="Helical" evidence="4">
    <location>
        <begin position="361"/>
        <end position="380"/>
    </location>
</feature>
<comment type="caution">
    <text evidence="6">The sequence shown here is derived from an EMBL/GenBank/DDBJ whole genome shotgun (WGS) entry which is preliminary data.</text>
</comment>
<evidence type="ECO:0000313" key="7">
    <source>
        <dbReference type="Proteomes" id="UP001561046"/>
    </source>
</evidence>
<evidence type="ECO:0000256" key="4">
    <source>
        <dbReference type="SAM" id="Phobius"/>
    </source>
</evidence>
<evidence type="ECO:0000313" key="6">
    <source>
        <dbReference type="EMBL" id="MEX8192433.1"/>
    </source>
</evidence>
<organism evidence="6 7">
    <name type="scientific">Comamonas guangdongensis</name>
    <dbReference type="NCBI Taxonomy" id="510515"/>
    <lineage>
        <taxon>Bacteria</taxon>
        <taxon>Pseudomonadati</taxon>
        <taxon>Pseudomonadota</taxon>
        <taxon>Betaproteobacteria</taxon>
        <taxon>Burkholderiales</taxon>
        <taxon>Comamonadaceae</taxon>
        <taxon>Comamonas</taxon>
    </lineage>
</organism>
<reference evidence="6 7" key="1">
    <citation type="journal article" date="2013" name="Int. J. Syst. Evol. Microbiol.">
        <title>Comamonas guangdongensis sp. nov., isolated from subterranean forest sediment, and emended description of the genus Comamonas.</title>
        <authorList>
            <person name="Zhang J."/>
            <person name="Wang Y."/>
            <person name="Zhou S."/>
            <person name="Wu C."/>
            <person name="He J."/>
            <person name="Li F."/>
        </authorList>
    </citation>
    <scope>NUCLEOTIDE SEQUENCE [LARGE SCALE GENOMIC DNA]</scope>
    <source>
        <strain evidence="6 7">CCTCC AB2011133</strain>
    </source>
</reference>
<name>A0ABV3ZSA6_9BURK</name>
<dbReference type="InterPro" id="IPR050327">
    <property type="entry name" value="Proton-linked_MCT"/>
</dbReference>
<dbReference type="InterPro" id="IPR020846">
    <property type="entry name" value="MFS_dom"/>
</dbReference>
<evidence type="ECO:0000259" key="5">
    <source>
        <dbReference type="PROSITE" id="PS50850"/>
    </source>
</evidence>
<feature type="transmembrane region" description="Helical" evidence="4">
    <location>
        <begin position="176"/>
        <end position="198"/>
    </location>
</feature>
<evidence type="ECO:0000256" key="3">
    <source>
        <dbReference type="ARBA" id="ARBA00023136"/>
    </source>
</evidence>
<feature type="transmembrane region" description="Helical" evidence="4">
    <location>
        <begin position="89"/>
        <end position="107"/>
    </location>
</feature>
<feature type="transmembrane region" description="Helical" evidence="4">
    <location>
        <begin position="392"/>
        <end position="411"/>
    </location>
</feature>
<feature type="transmembrane region" description="Helical" evidence="4">
    <location>
        <begin position="145"/>
        <end position="164"/>
    </location>
</feature>
<feature type="domain" description="Major facilitator superfamily (MFS) profile" evidence="5">
    <location>
        <begin position="22"/>
        <end position="415"/>
    </location>
</feature>
<keyword evidence="1 4" id="KW-0812">Transmembrane</keyword>
<feature type="transmembrane region" description="Helical" evidence="4">
    <location>
        <begin position="18"/>
        <end position="36"/>
    </location>
</feature>
<dbReference type="PANTHER" id="PTHR11360:SF284">
    <property type="entry name" value="EG:103B4.3 PROTEIN-RELATED"/>
    <property type="match status" value="1"/>
</dbReference>
<evidence type="ECO:0000256" key="1">
    <source>
        <dbReference type="ARBA" id="ARBA00022692"/>
    </source>
</evidence>
<evidence type="ECO:0000256" key="2">
    <source>
        <dbReference type="ARBA" id="ARBA00022989"/>
    </source>
</evidence>